<evidence type="ECO:0000256" key="1">
    <source>
        <dbReference type="SAM" id="Phobius"/>
    </source>
</evidence>
<keyword evidence="1" id="KW-1133">Transmembrane helix</keyword>
<reference evidence="2" key="1">
    <citation type="submission" date="2012-11" db="EMBL/GenBank/DDBJ databases">
        <title>The Vampirome: Transcriptome and Proteome Analysis of the Submandibular and Accessory Glands of the Vampire Bat and Vector of Human Rabies, Desmodus rotundus.</title>
        <authorList>
            <person name="Francischetti I.M.B."/>
            <person name="Assumpcao T.C.F."/>
            <person name="Ma D."/>
            <person name="Vicente E.C."/>
            <person name="Ribeiro J.M.C."/>
        </authorList>
    </citation>
    <scope>NUCLEOTIDE SEQUENCE</scope>
    <source>
        <tissue evidence="2">Salivary gland</tissue>
    </source>
</reference>
<dbReference type="EMBL" id="GABZ01008689">
    <property type="protein sequence ID" value="JAA44836.1"/>
    <property type="molecule type" value="mRNA"/>
</dbReference>
<name>K9IW42_DESRO</name>
<proteinExistence type="evidence at transcript level"/>
<evidence type="ECO:0000313" key="2">
    <source>
        <dbReference type="EMBL" id="JAA44836.1"/>
    </source>
</evidence>
<protein>
    <submittedName>
        <fullName evidence="2">Uncharacterized protein</fullName>
    </submittedName>
</protein>
<dbReference type="AlphaFoldDB" id="K9IW42"/>
<keyword evidence="1" id="KW-0812">Transmembrane</keyword>
<sequence>MLKLCLIMCFWCGPLCIHLVWGSMCFLDLYIYFLHLVRAVSVIIFYHRFSIPCCLLLLAPTRYECWYACSCPRGSIYYPHFLDSFFFLLF</sequence>
<organism evidence="2">
    <name type="scientific">Desmodus rotundus</name>
    <name type="common">Vampire bat</name>
    <dbReference type="NCBI Taxonomy" id="9430"/>
    <lineage>
        <taxon>Eukaryota</taxon>
        <taxon>Metazoa</taxon>
        <taxon>Chordata</taxon>
        <taxon>Craniata</taxon>
        <taxon>Vertebrata</taxon>
        <taxon>Euteleostomi</taxon>
        <taxon>Mammalia</taxon>
        <taxon>Eutheria</taxon>
        <taxon>Laurasiatheria</taxon>
        <taxon>Chiroptera</taxon>
        <taxon>Yangochiroptera</taxon>
        <taxon>Phyllostomidae</taxon>
        <taxon>Desmodontinae</taxon>
        <taxon>Desmodus</taxon>
    </lineage>
</organism>
<accession>K9IW42</accession>
<feature type="transmembrane region" description="Helical" evidence="1">
    <location>
        <begin position="32"/>
        <end position="58"/>
    </location>
</feature>
<keyword evidence="1" id="KW-0472">Membrane</keyword>